<reference evidence="5" key="1">
    <citation type="submission" date="2022-11" db="UniProtKB">
        <authorList>
            <consortium name="WormBaseParasite"/>
        </authorList>
    </citation>
    <scope>IDENTIFICATION</scope>
</reference>
<feature type="signal peptide" evidence="3">
    <location>
        <begin position="1"/>
        <end position="19"/>
    </location>
</feature>
<feature type="chain" id="PRO_5036742185" evidence="3">
    <location>
        <begin position="20"/>
        <end position="485"/>
    </location>
</feature>
<feature type="compositionally biased region" description="Polar residues" evidence="1">
    <location>
        <begin position="418"/>
        <end position="432"/>
    </location>
</feature>
<keyword evidence="2" id="KW-0472">Membrane</keyword>
<organism evidence="4 5">
    <name type="scientific">Meloidogyne incognita</name>
    <name type="common">Southern root-knot nematode worm</name>
    <name type="synonym">Oxyuris incognita</name>
    <dbReference type="NCBI Taxonomy" id="6306"/>
    <lineage>
        <taxon>Eukaryota</taxon>
        <taxon>Metazoa</taxon>
        <taxon>Ecdysozoa</taxon>
        <taxon>Nematoda</taxon>
        <taxon>Chromadorea</taxon>
        <taxon>Rhabditida</taxon>
        <taxon>Tylenchina</taxon>
        <taxon>Tylenchomorpha</taxon>
        <taxon>Tylenchoidea</taxon>
        <taxon>Meloidogynidae</taxon>
        <taxon>Meloidogyninae</taxon>
        <taxon>Meloidogyne</taxon>
        <taxon>Meloidogyne incognita group</taxon>
    </lineage>
</organism>
<dbReference type="WBParaSite" id="Minc3s01184g21492">
    <property type="protein sequence ID" value="Minc3s01184g21492"/>
    <property type="gene ID" value="Minc3s01184g21492"/>
</dbReference>
<sequence>MRFVFALVACNALFVLASAVTYGSLEPVGRQAGSATSNNSIVENSRYHLTHHKPRFSDRNFDYESLVDAETENADRLKEENSPLLQQSTNNENGGDYDNNEEKVDYVESNYEEPPLTTRRKKDLYVGPEGKNKGKQVENTKDTKDSVHGNTRRKKQLSKPNTTPKVTPKKIMALTVILMLAVVNPFNLFLVYPAMKAMNNDHHPPERTIISLNSLTKCEPSNNDPTQKLCKIEMDDTDYGGQYEIYVKTPNDDNHLSLITKVDPNECKVGNNVVIEKWHTGEVRARCEKYVGLIDLDHPQNLIKLNSEEAKKVKKYETENIIRRSLLYPEDELFAQNKDFGTLPIKSQNQRFFQHPSFYELEKKRRQMSEERLNRNTQSRNLRRTKSGNGIDTLSQNHRRLLSQKPLHVHSHIVPTAKLQNSKSAEQTNPWHENNRKLKEGLSSYTYKGDGRSKFQGVGIEKAGETNKKSTEQENKDSEQDEVNN</sequence>
<feature type="region of interest" description="Disordered" evidence="1">
    <location>
        <begin position="366"/>
        <end position="395"/>
    </location>
</feature>
<keyword evidence="2" id="KW-1133">Transmembrane helix</keyword>
<proteinExistence type="predicted"/>
<evidence type="ECO:0000313" key="4">
    <source>
        <dbReference type="Proteomes" id="UP000887563"/>
    </source>
</evidence>
<dbReference type="Proteomes" id="UP000887563">
    <property type="component" value="Unplaced"/>
</dbReference>
<evidence type="ECO:0000256" key="1">
    <source>
        <dbReference type="SAM" id="MobiDB-lite"/>
    </source>
</evidence>
<keyword evidence="3" id="KW-0732">Signal</keyword>
<name>A0A914MA10_MELIC</name>
<keyword evidence="4" id="KW-1185">Reference proteome</keyword>
<evidence type="ECO:0000313" key="5">
    <source>
        <dbReference type="WBParaSite" id="Minc3s01184g21492"/>
    </source>
</evidence>
<feature type="region of interest" description="Disordered" evidence="1">
    <location>
        <begin position="72"/>
        <end position="165"/>
    </location>
</feature>
<feature type="compositionally biased region" description="Basic and acidic residues" evidence="1">
    <location>
        <begin position="462"/>
        <end position="478"/>
    </location>
</feature>
<dbReference type="AlphaFoldDB" id="A0A914MA10"/>
<evidence type="ECO:0000256" key="2">
    <source>
        <dbReference type="SAM" id="Phobius"/>
    </source>
</evidence>
<protein>
    <submittedName>
        <fullName evidence="5">Uncharacterized protein</fullName>
    </submittedName>
</protein>
<feature type="region of interest" description="Disordered" evidence="1">
    <location>
        <begin position="415"/>
        <end position="485"/>
    </location>
</feature>
<feature type="compositionally biased region" description="Basic and acidic residues" evidence="1">
    <location>
        <begin position="130"/>
        <end position="147"/>
    </location>
</feature>
<feature type="transmembrane region" description="Helical" evidence="2">
    <location>
        <begin position="171"/>
        <end position="192"/>
    </location>
</feature>
<accession>A0A914MA10</accession>
<evidence type="ECO:0000256" key="3">
    <source>
        <dbReference type="SAM" id="SignalP"/>
    </source>
</evidence>
<keyword evidence="2" id="KW-0812">Transmembrane</keyword>